<dbReference type="AlphaFoldDB" id="A0A9W8HUR2"/>
<evidence type="ECO:0000313" key="3">
    <source>
        <dbReference type="EMBL" id="KAJ2804021.1"/>
    </source>
</evidence>
<proteinExistence type="predicted"/>
<dbReference type="InterPro" id="IPR036465">
    <property type="entry name" value="vWFA_dom_sf"/>
</dbReference>
<feature type="domain" description="Integrator complex subunit 6-like beta-barrel" evidence="2">
    <location>
        <begin position="337"/>
        <end position="485"/>
    </location>
</feature>
<dbReference type="InterPro" id="IPR051113">
    <property type="entry name" value="Integrator_subunit6"/>
</dbReference>
<dbReference type="Proteomes" id="UP001140094">
    <property type="component" value="Unassembled WGS sequence"/>
</dbReference>
<dbReference type="PANTHER" id="PTHR12957:SF2">
    <property type="entry name" value="INTEGRATOR COMPLEX SUBUNIT 6"/>
    <property type="match status" value="1"/>
</dbReference>
<sequence length="1164" mass="126068">MIIAFLIDTSVSMDQEFTTTELVLGRQEEQHKPEERLFGGEKGRVNRRQQRQRGRQQRGQRRTRLSCAKSIVEQIVDNRRGCEHDRYILATYNTTGTGSIRTGLKDSRGQLLSELRRIEARDRFGGGMALTALFDKLALMRCAYDMDTYGYGRYPGLSEPAHIIWLTDGASVVTASGVQNKLNLPVNSTPWVEAYVEPFRWDQRMLLVLLHEQGDSDLCAGKRHSSESTLLPMCSVMGGAVHHVGSMLQAQRFVEAYAPVRAAPGQGRAQGSAMPTSGVLVNFERIDDNPANPGNSDMRVLLHASPSGITNGPLPSPVDGPGGNYGNSAGMNALIGGHLGYFPIPEAFWPEAISPPRPQQGAQGQSGWQLQRRSAHPTLGYSQASTEWAVPAQFPFDKYQIDVSSNVAQKLLAAAQAAQLSHEAQGGKGAAKPVCWPVFVNGSYTTPKNSGFPFGILRPNSARTAVNLFVLPYNFTALWKILAKLDAQAQAQSSARGAVAMSPAWRREFEEYLQHTPGYYAIPLKRAFNLYGIPHGVFPKSFGQSPGMRSITQYSLRSHGIARKEWDRHHADPALPKSSADAAAELQQALLSFDPASDVSHLVTNAFDVSRAHCLATIGAMRRVFVRELMSNQSAYFRANAVIPPSPKLAHADAELDTDIDNMSSASLPVPSTPPVASMEYSFFGYTQRSKDLTPRHSPLLMPSNGGRTPPGLSDTQSLEPGLEHSPLGGIVDVASEDDRDSRHSVPIRIMGEYGPAMHRVRAAEARDPLLDERMAQQQRRNMFGNPYRRPLREPRGPTNNVLARSPDLSAKLGLSRGNVLRAAALPTSNGSANGQPRSDADDEAAVGLEMESEAEVNEHAIDNMFDELPATGEGNSGRSTGGDNGIGGKYWWMQRRNVPRRRSISTPWRKNDESWNVNPWAVAAPDSDASIDLGALAYTSDAVVLNTDTAQVINTSSGPCTPTSSQKIASPSSIVSQPPPPSGDVSGATNNSQARLPGLGIAVVDAPVEDAPEPEPMRDDTSMDVDETAALPSPTDPLPLAPTVDDVIGTRAPPVIETPAPPVIETPAPPVIETPAPPVLETAPPPRRKVNVAEERAWLLKHIKADPARYNEQAIVERLAELESSPTVGKPQLKVIVTAAIAAAKAMRRKQLVTRLEQSLPGA</sequence>
<feature type="compositionally biased region" description="Basic and acidic residues" evidence="1">
    <location>
        <begin position="26"/>
        <end position="44"/>
    </location>
</feature>
<dbReference type="Gene3D" id="3.40.50.410">
    <property type="entry name" value="von Willebrand factor, type A domain"/>
    <property type="match status" value="1"/>
</dbReference>
<dbReference type="PANTHER" id="PTHR12957">
    <property type="entry name" value="DEAD/H BOX POLYPEPTIDE 26/DICE1-RELATED"/>
    <property type="match status" value="1"/>
</dbReference>
<feature type="region of interest" description="Disordered" evidence="1">
    <location>
        <begin position="783"/>
        <end position="809"/>
    </location>
</feature>
<reference evidence="3" key="1">
    <citation type="submission" date="2022-07" db="EMBL/GenBank/DDBJ databases">
        <title>Phylogenomic reconstructions and comparative analyses of Kickxellomycotina fungi.</title>
        <authorList>
            <person name="Reynolds N.K."/>
            <person name="Stajich J.E."/>
            <person name="Barry K."/>
            <person name="Grigoriev I.V."/>
            <person name="Crous P."/>
            <person name="Smith M.E."/>
        </authorList>
    </citation>
    <scope>NUCLEOTIDE SEQUENCE</scope>
    <source>
        <strain evidence="3">NRRL 1565</strain>
    </source>
</reference>
<feature type="compositionally biased region" description="Polar residues" evidence="1">
    <location>
        <begin position="360"/>
        <end position="372"/>
    </location>
</feature>
<feature type="region of interest" description="Disordered" evidence="1">
    <location>
        <begin position="955"/>
        <end position="996"/>
    </location>
</feature>
<feature type="region of interest" description="Disordered" evidence="1">
    <location>
        <begin position="24"/>
        <end position="64"/>
    </location>
</feature>
<name>A0A9W8HUR2_9FUNG</name>
<organism evidence="3 4">
    <name type="scientific">Coemansia guatemalensis</name>
    <dbReference type="NCBI Taxonomy" id="2761395"/>
    <lineage>
        <taxon>Eukaryota</taxon>
        <taxon>Fungi</taxon>
        <taxon>Fungi incertae sedis</taxon>
        <taxon>Zoopagomycota</taxon>
        <taxon>Kickxellomycotina</taxon>
        <taxon>Kickxellomycetes</taxon>
        <taxon>Kickxellales</taxon>
        <taxon>Kickxellaceae</taxon>
        <taxon>Coemansia</taxon>
    </lineage>
</organism>
<dbReference type="OrthoDB" id="17307at2759"/>
<evidence type="ECO:0000256" key="1">
    <source>
        <dbReference type="SAM" id="MobiDB-lite"/>
    </source>
</evidence>
<dbReference type="Pfam" id="PF25462">
    <property type="entry name" value="Beta-barrel_INTS6"/>
    <property type="match status" value="1"/>
</dbReference>
<accession>A0A9W8HUR2</accession>
<feature type="compositionally biased region" description="Basic residues" evidence="1">
    <location>
        <begin position="45"/>
        <end position="64"/>
    </location>
</feature>
<dbReference type="GO" id="GO:0034472">
    <property type="term" value="P:snRNA 3'-end processing"/>
    <property type="evidence" value="ECO:0007669"/>
    <property type="project" value="TreeGrafter"/>
</dbReference>
<feature type="region of interest" description="Disordered" evidence="1">
    <location>
        <begin position="353"/>
        <end position="376"/>
    </location>
</feature>
<feature type="compositionally biased region" description="Pro residues" evidence="1">
    <location>
        <begin position="1060"/>
        <end position="1079"/>
    </location>
</feature>
<feature type="region of interest" description="Disordered" evidence="1">
    <location>
        <begin position="690"/>
        <end position="724"/>
    </location>
</feature>
<evidence type="ECO:0000313" key="4">
    <source>
        <dbReference type="Proteomes" id="UP001140094"/>
    </source>
</evidence>
<comment type="caution">
    <text evidence="3">The sequence shown here is derived from an EMBL/GenBank/DDBJ whole genome shotgun (WGS) entry which is preliminary data.</text>
</comment>
<dbReference type="EMBL" id="JANBUO010000452">
    <property type="protein sequence ID" value="KAJ2804021.1"/>
    <property type="molecule type" value="Genomic_DNA"/>
</dbReference>
<gene>
    <name evidence="3" type="ORF">H4R20_002664</name>
</gene>
<keyword evidence="4" id="KW-1185">Reference proteome</keyword>
<evidence type="ECO:0000259" key="2">
    <source>
        <dbReference type="Pfam" id="PF25462"/>
    </source>
</evidence>
<feature type="region of interest" description="Disordered" evidence="1">
    <location>
        <begin position="1054"/>
        <end position="1086"/>
    </location>
</feature>
<dbReference type="InterPro" id="IPR057413">
    <property type="entry name" value="Beta-barrel_INTS6"/>
</dbReference>
<protein>
    <recommendedName>
        <fullName evidence="2">Integrator complex subunit 6-like beta-barrel domain-containing protein</fullName>
    </recommendedName>
</protein>
<feature type="compositionally biased region" description="Polar residues" evidence="1">
    <location>
        <begin position="955"/>
        <end position="970"/>
    </location>
</feature>
<dbReference type="GO" id="GO:0032039">
    <property type="term" value="C:integrator complex"/>
    <property type="evidence" value="ECO:0007669"/>
    <property type="project" value="TreeGrafter"/>
</dbReference>